<proteinExistence type="predicted"/>
<gene>
    <name evidence="1" type="ORF">H5410_065080</name>
</gene>
<evidence type="ECO:0000313" key="2">
    <source>
        <dbReference type="Proteomes" id="UP000824120"/>
    </source>
</evidence>
<keyword evidence="2" id="KW-1185">Reference proteome</keyword>
<comment type="caution">
    <text evidence="1">The sequence shown here is derived from an EMBL/GenBank/DDBJ whole genome shotgun (WGS) entry which is preliminary data.</text>
</comment>
<sequence length="141" mass="16083">MVNDKQKMARLITEEQRVLTGSLHGVRTFSWHSTSSVFGWLETEASGEIVLREFYASYGARWTYPLPRSNDFSMFLLRVTLGLSIQRSLTTDGILCGVVLSREILSSERRVILWLAGYIRFADGGVWEWVATRVLASGRRH</sequence>
<dbReference type="EMBL" id="JACXVP010000407">
    <property type="protein sequence ID" value="KAG5567904.1"/>
    <property type="molecule type" value="Genomic_DNA"/>
</dbReference>
<dbReference type="OrthoDB" id="1328761at2759"/>
<reference evidence="1" key="1">
    <citation type="submission" date="2020-09" db="EMBL/GenBank/DDBJ databases">
        <title>De no assembly of potato wild relative species, Solanum commersonii.</title>
        <authorList>
            <person name="Cho K."/>
        </authorList>
    </citation>
    <scope>NUCLEOTIDE SEQUENCE</scope>
    <source>
        <strain evidence="1">LZ3.2</strain>
        <tissue evidence="1">Leaf</tissue>
    </source>
</reference>
<dbReference type="AlphaFoldDB" id="A0A9J5VXI7"/>
<name>A0A9J5VXI7_SOLCO</name>
<evidence type="ECO:0000313" key="1">
    <source>
        <dbReference type="EMBL" id="KAG5567904.1"/>
    </source>
</evidence>
<dbReference type="Proteomes" id="UP000824120">
    <property type="component" value="Unassembled WGS sequence"/>
</dbReference>
<accession>A0A9J5VXI7</accession>
<organism evidence="1 2">
    <name type="scientific">Solanum commersonii</name>
    <name type="common">Commerson's wild potato</name>
    <name type="synonym">Commerson's nightshade</name>
    <dbReference type="NCBI Taxonomy" id="4109"/>
    <lineage>
        <taxon>Eukaryota</taxon>
        <taxon>Viridiplantae</taxon>
        <taxon>Streptophyta</taxon>
        <taxon>Embryophyta</taxon>
        <taxon>Tracheophyta</taxon>
        <taxon>Spermatophyta</taxon>
        <taxon>Magnoliopsida</taxon>
        <taxon>eudicotyledons</taxon>
        <taxon>Gunneridae</taxon>
        <taxon>Pentapetalae</taxon>
        <taxon>asterids</taxon>
        <taxon>lamiids</taxon>
        <taxon>Solanales</taxon>
        <taxon>Solanaceae</taxon>
        <taxon>Solanoideae</taxon>
        <taxon>Solaneae</taxon>
        <taxon>Solanum</taxon>
    </lineage>
</organism>
<protein>
    <submittedName>
        <fullName evidence="1">Uncharacterized protein</fullName>
    </submittedName>
</protein>